<organism evidence="3 4">
    <name type="scientific">Chironomus riparius</name>
    <dbReference type="NCBI Taxonomy" id="315576"/>
    <lineage>
        <taxon>Eukaryota</taxon>
        <taxon>Metazoa</taxon>
        <taxon>Ecdysozoa</taxon>
        <taxon>Arthropoda</taxon>
        <taxon>Hexapoda</taxon>
        <taxon>Insecta</taxon>
        <taxon>Pterygota</taxon>
        <taxon>Neoptera</taxon>
        <taxon>Endopterygota</taxon>
        <taxon>Diptera</taxon>
        <taxon>Nematocera</taxon>
        <taxon>Chironomoidea</taxon>
        <taxon>Chironomidae</taxon>
        <taxon>Chironominae</taxon>
        <taxon>Chironomus</taxon>
    </lineage>
</organism>
<name>A0A9N9RJN2_9DIPT</name>
<feature type="region of interest" description="Disordered" evidence="1">
    <location>
        <begin position="98"/>
        <end position="131"/>
    </location>
</feature>
<dbReference type="InterPro" id="IPR036034">
    <property type="entry name" value="PDZ_sf"/>
</dbReference>
<accession>A0A9N9RJN2</accession>
<sequence length="663" mass="74380">MRWLQKSSQAPQLLGLSPLKVDDSLTKSNNAIDLIEQKNELMTNLQQNQSARKSRKDISSSTTSLTWSKKLTKSTENCYNIQEGRIIDRAKGRFISPIRIKNKNTNRSSSPSNQSISSVKTISTSTPTQSSLGQLHRSKFANVLDFDKEVWSNANDDDDNLNHKSISVIETTCHKNHPYYKSELSRTICGTYSVPYREKRNPLSNTRLSCYKPLIISDQQFDSQTLKNYKSVDDFLSMDKTDGFCNDIKNNINENNKVEVTETPKMTIRRGLSSKFRSMSDKTQKLLSRFVSSSNLKSSSEVCNDFTLIQPSSKTMANSRRSLSYGTLPELKDFEVRKIETEDGDSGILVNESGASSMIETETNEKAEVAKDENRNLTLPHERKHIHRIEVKYEENEKELNISEIEPKICSSSEQQNINSNESSTLTKFIAKRQRNRSVDSCLLDTPANEPSKRNSVVSEIVAMLERNEANAKYSTLNHPRRSKPLMIPKPITDDEIIKSCATLNLCDDDKLKLKSVKSKEKITETTTEGSHHYENFTFTSISKKPQPTSNFCTLPRKTKASPHCTFHTITFEKGQGKKALGFTIVGGADSPRGALGIFIKSIMPNGQAIDGGQLKAGDEILAVNGHVCHDLTHQDAVKLFKSVKNGEIVLNVCRRKSSIAVT</sequence>
<protein>
    <recommendedName>
        <fullName evidence="2">PDZ domain-containing protein</fullName>
    </recommendedName>
</protein>
<evidence type="ECO:0000259" key="2">
    <source>
        <dbReference type="PROSITE" id="PS50106"/>
    </source>
</evidence>
<evidence type="ECO:0000256" key="1">
    <source>
        <dbReference type="SAM" id="MobiDB-lite"/>
    </source>
</evidence>
<dbReference type="Pfam" id="PF00595">
    <property type="entry name" value="PDZ"/>
    <property type="match status" value="1"/>
</dbReference>
<dbReference type="OrthoDB" id="6022711at2759"/>
<reference evidence="3" key="2">
    <citation type="submission" date="2022-10" db="EMBL/GenBank/DDBJ databases">
        <authorList>
            <consortium name="ENA_rothamsted_submissions"/>
            <consortium name="culmorum"/>
            <person name="King R."/>
        </authorList>
    </citation>
    <scope>NUCLEOTIDE SEQUENCE</scope>
</reference>
<feature type="domain" description="PDZ" evidence="2">
    <location>
        <begin position="569"/>
        <end position="643"/>
    </location>
</feature>
<dbReference type="PANTHER" id="PTHR11324:SF16">
    <property type="entry name" value="PDZ DOMAIN-CONTAINING PROTEIN 2"/>
    <property type="match status" value="1"/>
</dbReference>
<dbReference type="PANTHER" id="PTHR11324">
    <property type="entry name" value="IL16-RELATED"/>
    <property type="match status" value="1"/>
</dbReference>
<dbReference type="CDD" id="cd06759">
    <property type="entry name" value="PDZ3_PDZD2-PDZ1_hPro-IL-16-like"/>
    <property type="match status" value="1"/>
</dbReference>
<dbReference type="AlphaFoldDB" id="A0A9N9RJN2"/>
<proteinExistence type="predicted"/>
<dbReference type="InterPro" id="IPR001478">
    <property type="entry name" value="PDZ"/>
</dbReference>
<dbReference type="SMART" id="SM00228">
    <property type="entry name" value="PDZ"/>
    <property type="match status" value="1"/>
</dbReference>
<dbReference type="PROSITE" id="PS50106">
    <property type="entry name" value="PDZ"/>
    <property type="match status" value="1"/>
</dbReference>
<feature type="compositionally biased region" description="Low complexity" evidence="1">
    <location>
        <begin position="108"/>
        <end position="128"/>
    </location>
</feature>
<gene>
    <name evidence="3" type="ORF">CHIRRI_LOCUS1028</name>
</gene>
<dbReference type="EMBL" id="OU895877">
    <property type="protein sequence ID" value="CAG9798043.1"/>
    <property type="molecule type" value="Genomic_DNA"/>
</dbReference>
<dbReference type="Gene3D" id="2.30.42.10">
    <property type="match status" value="1"/>
</dbReference>
<keyword evidence="4" id="KW-1185">Reference proteome</keyword>
<dbReference type="SUPFAM" id="SSF50156">
    <property type="entry name" value="PDZ domain-like"/>
    <property type="match status" value="1"/>
</dbReference>
<evidence type="ECO:0000313" key="4">
    <source>
        <dbReference type="Proteomes" id="UP001153620"/>
    </source>
</evidence>
<evidence type="ECO:0000313" key="3">
    <source>
        <dbReference type="EMBL" id="CAG9798043.1"/>
    </source>
</evidence>
<dbReference type="Proteomes" id="UP001153620">
    <property type="component" value="Chromosome 1"/>
</dbReference>
<reference evidence="3" key="1">
    <citation type="submission" date="2022-01" db="EMBL/GenBank/DDBJ databases">
        <authorList>
            <person name="King R."/>
        </authorList>
    </citation>
    <scope>NUCLEOTIDE SEQUENCE</scope>
</reference>